<evidence type="ECO:0000313" key="2">
    <source>
        <dbReference type="Proteomes" id="UP000253594"/>
    </source>
</evidence>
<evidence type="ECO:0000313" key="1">
    <source>
        <dbReference type="EMBL" id="RCI64331.1"/>
    </source>
</evidence>
<protein>
    <submittedName>
        <fullName evidence="1">Alpha/beta hydrolase</fullName>
    </submittedName>
</protein>
<gene>
    <name evidence="1" type="ORF">DT376_45030</name>
</gene>
<sequence>MPAAAYWLPASDETPLYTRHWPSATAVGAVMLSHGMA</sequence>
<dbReference type="EMBL" id="QORE01004106">
    <property type="protein sequence ID" value="RCI64331.1"/>
    <property type="molecule type" value="Genomic_DNA"/>
</dbReference>
<accession>A0A367LTF2</accession>
<comment type="caution">
    <text evidence="1">The sequence shown here is derived from an EMBL/GenBank/DDBJ whole genome shotgun (WGS) entry which is preliminary data.</text>
</comment>
<dbReference type="AlphaFoldDB" id="A0A367LTF2"/>
<proteinExistence type="predicted"/>
<dbReference type="GO" id="GO:0016787">
    <property type="term" value="F:hydrolase activity"/>
    <property type="evidence" value="ECO:0007669"/>
    <property type="project" value="UniProtKB-KW"/>
</dbReference>
<feature type="non-terminal residue" evidence="1">
    <location>
        <position position="37"/>
    </location>
</feature>
<name>A0A367LTF2_PSEAI</name>
<reference evidence="1 2" key="1">
    <citation type="submission" date="2018-07" db="EMBL/GenBank/DDBJ databases">
        <title>Mechanisms of high-level aminoglycoside resistance among Gram-negative pathogens in Brazil.</title>
        <authorList>
            <person name="Ballaben A.S."/>
            <person name="Darini A.L.C."/>
            <person name="Doi Y."/>
        </authorList>
    </citation>
    <scope>NUCLEOTIDE SEQUENCE [LARGE SCALE GENOMIC DNA]</scope>
    <source>
        <strain evidence="1 2">B2-305</strain>
    </source>
</reference>
<keyword evidence="1" id="KW-0378">Hydrolase</keyword>
<dbReference type="Proteomes" id="UP000253594">
    <property type="component" value="Unassembled WGS sequence"/>
</dbReference>
<organism evidence="1 2">
    <name type="scientific">Pseudomonas aeruginosa</name>
    <dbReference type="NCBI Taxonomy" id="287"/>
    <lineage>
        <taxon>Bacteria</taxon>
        <taxon>Pseudomonadati</taxon>
        <taxon>Pseudomonadota</taxon>
        <taxon>Gammaproteobacteria</taxon>
        <taxon>Pseudomonadales</taxon>
        <taxon>Pseudomonadaceae</taxon>
        <taxon>Pseudomonas</taxon>
    </lineage>
</organism>